<organism evidence="1 2">
    <name type="scientific">Paenibacillus whitsoniae</name>
    <dbReference type="NCBI Taxonomy" id="2496558"/>
    <lineage>
        <taxon>Bacteria</taxon>
        <taxon>Bacillati</taxon>
        <taxon>Bacillota</taxon>
        <taxon>Bacilli</taxon>
        <taxon>Bacillales</taxon>
        <taxon>Paenibacillaceae</taxon>
        <taxon>Paenibacillus</taxon>
    </lineage>
</organism>
<dbReference type="EMBL" id="RXHU01000129">
    <property type="protein sequence ID" value="RTE01988.1"/>
    <property type="molecule type" value="Genomic_DNA"/>
</dbReference>
<evidence type="ECO:0000313" key="1">
    <source>
        <dbReference type="EMBL" id="RTE01988.1"/>
    </source>
</evidence>
<keyword evidence="2" id="KW-1185">Reference proteome</keyword>
<protein>
    <submittedName>
        <fullName evidence="1">Uncharacterized protein</fullName>
    </submittedName>
</protein>
<accession>A0A430J525</accession>
<proteinExistence type="predicted"/>
<name>A0A430J525_9BACL</name>
<gene>
    <name evidence="1" type="ORF">EJQ19_30340</name>
</gene>
<dbReference type="RefSeq" id="WP_126144950.1">
    <property type="nucleotide sequence ID" value="NZ_RXHU01000129.1"/>
</dbReference>
<reference evidence="1 2" key="1">
    <citation type="submission" date="2018-12" db="EMBL/GenBank/DDBJ databases">
        <title>Bacillus ochoae sp. nov., Paenibacillus whitsoniae sp. nov., Paenibacillus spiritus sp. nov. Isolated from the Mars Exploration Rover during spacecraft assembly.</title>
        <authorList>
            <person name="Seuylemezian A."/>
            <person name="Vaishampayan P."/>
        </authorList>
    </citation>
    <scope>NUCLEOTIDE SEQUENCE [LARGE SCALE GENOMIC DNA]</scope>
    <source>
        <strain evidence="1 2">MER 54</strain>
    </source>
</reference>
<comment type="caution">
    <text evidence="1">The sequence shown here is derived from an EMBL/GenBank/DDBJ whole genome shotgun (WGS) entry which is preliminary data.</text>
</comment>
<evidence type="ECO:0000313" key="2">
    <source>
        <dbReference type="Proteomes" id="UP000276128"/>
    </source>
</evidence>
<dbReference type="AlphaFoldDB" id="A0A430J525"/>
<dbReference type="Proteomes" id="UP000276128">
    <property type="component" value="Unassembled WGS sequence"/>
</dbReference>
<sequence length="71" mass="8032">MRKRKEADKENSCVKAGIFHKISFFCKLPAIKQFLGQTLSTSGRSPQMPAFLQAFGRNQEAKRKITAFLQA</sequence>